<name>A0A418WFL5_9PROT</name>
<dbReference type="Gene3D" id="3.10.450.50">
    <property type="match status" value="1"/>
</dbReference>
<proteinExistence type="predicted"/>
<sequence length="139" mass="14728">MLKQALVGMLQGIPATVSRAHVEAVVKAYLGSFATKDMTARLALFAEGAQADDPVGLPTHVGKDALAAFWTPSDEGPAQFSSALHRVIVCGDEAMVHFTVTMVMPGMGEAAIEGFETLAFDAAGKITRLRAFWDESCLT</sequence>
<protein>
    <recommendedName>
        <fullName evidence="1">SnoaL-like domain-containing protein</fullName>
    </recommendedName>
</protein>
<dbReference type="EMBL" id="QYUK01000011">
    <property type="protein sequence ID" value="RJF88811.1"/>
    <property type="molecule type" value="Genomic_DNA"/>
</dbReference>
<evidence type="ECO:0000313" key="3">
    <source>
        <dbReference type="Proteomes" id="UP000284605"/>
    </source>
</evidence>
<dbReference type="InterPro" id="IPR032710">
    <property type="entry name" value="NTF2-like_dom_sf"/>
</dbReference>
<organism evidence="2 3">
    <name type="scientific">Oleomonas cavernae</name>
    <dbReference type="NCBI Taxonomy" id="2320859"/>
    <lineage>
        <taxon>Bacteria</taxon>
        <taxon>Pseudomonadati</taxon>
        <taxon>Pseudomonadota</taxon>
        <taxon>Alphaproteobacteria</taxon>
        <taxon>Acetobacterales</taxon>
        <taxon>Acetobacteraceae</taxon>
        <taxon>Oleomonas</taxon>
    </lineage>
</organism>
<evidence type="ECO:0000259" key="1">
    <source>
        <dbReference type="Pfam" id="PF12680"/>
    </source>
</evidence>
<accession>A0A418WFL5</accession>
<dbReference type="RefSeq" id="WP_119779676.1">
    <property type="nucleotide sequence ID" value="NZ_QYUK01000011.1"/>
</dbReference>
<reference evidence="2 3" key="1">
    <citation type="submission" date="2018-09" db="EMBL/GenBank/DDBJ databases">
        <authorList>
            <person name="Zhu H."/>
        </authorList>
    </citation>
    <scope>NUCLEOTIDE SEQUENCE [LARGE SCALE GENOMIC DNA]</scope>
    <source>
        <strain evidence="2 3">K1W22B-8</strain>
    </source>
</reference>
<feature type="domain" description="SnoaL-like" evidence="1">
    <location>
        <begin position="26"/>
        <end position="128"/>
    </location>
</feature>
<dbReference type="OrthoDB" id="513614at2"/>
<gene>
    <name evidence="2" type="ORF">D3874_18980</name>
</gene>
<dbReference type="InterPro" id="IPR037401">
    <property type="entry name" value="SnoaL-like"/>
</dbReference>
<dbReference type="Proteomes" id="UP000284605">
    <property type="component" value="Unassembled WGS sequence"/>
</dbReference>
<keyword evidence="3" id="KW-1185">Reference proteome</keyword>
<dbReference type="AlphaFoldDB" id="A0A418WFL5"/>
<dbReference type="Pfam" id="PF12680">
    <property type="entry name" value="SnoaL_2"/>
    <property type="match status" value="1"/>
</dbReference>
<comment type="caution">
    <text evidence="2">The sequence shown here is derived from an EMBL/GenBank/DDBJ whole genome shotgun (WGS) entry which is preliminary data.</text>
</comment>
<evidence type="ECO:0000313" key="2">
    <source>
        <dbReference type="EMBL" id="RJF88811.1"/>
    </source>
</evidence>
<dbReference type="SUPFAM" id="SSF54427">
    <property type="entry name" value="NTF2-like"/>
    <property type="match status" value="1"/>
</dbReference>